<accession>A0A1G2TER6</accession>
<protein>
    <submittedName>
        <fullName evidence="2">Uncharacterized protein</fullName>
    </submittedName>
</protein>
<dbReference type="Proteomes" id="UP000178175">
    <property type="component" value="Unassembled WGS sequence"/>
</dbReference>
<comment type="caution">
    <text evidence="2">The sequence shown here is derived from an EMBL/GenBank/DDBJ whole genome shotgun (WGS) entry which is preliminary data.</text>
</comment>
<evidence type="ECO:0000256" key="1">
    <source>
        <dbReference type="SAM" id="Phobius"/>
    </source>
</evidence>
<dbReference type="AlphaFoldDB" id="A0A1G2TER6"/>
<evidence type="ECO:0000313" key="3">
    <source>
        <dbReference type="Proteomes" id="UP000178175"/>
    </source>
</evidence>
<keyword evidence="1" id="KW-1133">Transmembrane helix</keyword>
<feature type="transmembrane region" description="Helical" evidence="1">
    <location>
        <begin position="25"/>
        <end position="47"/>
    </location>
</feature>
<reference evidence="2 3" key="1">
    <citation type="journal article" date="2016" name="Nat. Commun.">
        <title>Thousands of microbial genomes shed light on interconnected biogeochemical processes in an aquifer system.</title>
        <authorList>
            <person name="Anantharaman K."/>
            <person name="Brown C.T."/>
            <person name="Hug L.A."/>
            <person name="Sharon I."/>
            <person name="Castelle C.J."/>
            <person name="Probst A.J."/>
            <person name="Thomas B.C."/>
            <person name="Singh A."/>
            <person name="Wilkins M.J."/>
            <person name="Karaoz U."/>
            <person name="Brodie E.L."/>
            <person name="Williams K.H."/>
            <person name="Hubbard S.S."/>
            <person name="Banfield J.F."/>
        </authorList>
    </citation>
    <scope>NUCLEOTIDE SEQUENCE [LARGE SCALE GENOMIC DNA]</scope>
</reference>
<proteinExistence type="predicted"/>
<keyword evidence="1" id="KW-0812">Transmembrane</keyword>
<organism evidence="2 3">
    <name type="scientific">Candidatus Zambryskibacteria bacterium RIFCSPHIGHO2_02_FULL_43_14</name>
    <dbReference type="NCBI Taxonomy" id="1802748"/>
    <lineage>
        <taxon>Bacteria</taxon>
        <taxon>Candidatus Zambryskiibacteriota</taxon>
    </lineage>
</organism>
<dbReference type="EMBL" id="MHVR01000017">
    <property type="protein sequence ID" value="OHA95795.1"/>
    <property type="molecule type" value="Genomic_DNA"/>
</dbReference>
<evidence type="ECO:0000313" key="2">
    <source>
        <dbReference type="EMBL" id="OHA95795.1"/>
    </source>
</evidence>
<name>A0A1G2TER6_9BACT</name>
<gene>
    <name evidence="2" type="ORF">A3C70_01240</name>
</gene>
<keyword evidence="1" id="KW-0472">Membrane</keyword>
<sequence>MPSEQTPIPQPESFNFLETNPKKNFAPWFLKFCGVLITVGLATAGYFKYPSYRNLIADIDAVSNIQELFIERKLLRQDIILPPDPGEAGKKTLEGIDSDSNGVRDDVQRWIEIKYIDSPKSTRETLRHLAAASQRIYTASDDATRRAVLEAELAAVRCLTSIRDTTFSHETVSALSEQINNTPARMTAHDIFGRSLKSAWFDTSPLSELGQFCNFATNTLDTSSWQTYRNEEYGFEFRYPDSFYISPTRNAGPLETFIGDDTVIYLFIDSQISPSKSMEELTFGKYHFRKGDYFFEIKITENKMLSFQFDSLDTAAPSFIHQILSTFKFIESSVSIENIRIIVEKAVLKDTYRDREDLLKIKLLSANIEGGTVTLNFNRDFFYYPDWTSGEGIPWDITVGFIIKDLNSVFKQIKTQTNSEDLILELQENGIERDGMLIEGRFIN</sequence>